<protein>
    <submittedName>
        <fullName evidence="1">Uncharacterized protein</fullName>
    </submittedName>
</protein>
<reference evidence="1 2" key="1">
    <citation type="submission" date="2017-09" db="EMBL/GenBank/DDBJ databases">
        <title>Bacterial strain isolated from the female urinary microbiota.</title>
        <authorList>
            <person name="Thomas-White K."/>
            <person name="Kumar N."/>
            <person name="Forster S."/>
            <person name="Putonti C."/>
            <person name="Lawley T."/>
            <person name="Wolfe A.J."/>
        </authorList>
    </citation>
    <scope>NUCLEOTIDE SEQUENCE [LARGE SCALE GENOMIC DNA]</scope>
    <source>
        <strain evidence="1 2">UMB0744</strain>
    </source>
</reference>
<sequence>MLRNKDDRKLVNVALIESQRIAIDASGTERAVRQLRIADQNFDYWLDDLTDERLIEEIPRLTKRLDYICRLAVDLQNATAQTILAIHSMRETLEKLATRKTNREKEEAGTC</sequence>
<evidence type="ECO:0000313" key="2">
    <source>
        <dbReference type="Proteomes" id="UP000243201"/>
    </source>
</evidence>
<name>A0ABX4USW3_9ACTO</name>
<proteinExistence type="predicted"/>
<comment type="caution">
    <text evidence="1">The sequence shown here is derived from an EMBL/GenBank/DDBJ whole genome shotgun (WGS) entry which is preliminary data.</text>
</comment>
<evidence type="ECO:0000313" key="1">
    <source>
        <dbReference type="EMBL" id="PMB89400.1"/>
    </source>
</evidence>
<organism evidence="1 2">
    <name type="scientific">Varibaculum cambriense</name>
    <dbReference type="NCBI Taxonomy" id="184870"/>
    <lineage>
        <taxon>Bacteria</taxon>
        <taxon>Bacillati</taxon>
        <taxon>Actinomycetota</taxon>
        <taxon>Actinomycetes</taxon>
        <taxon>Actinomycetales</taxon>
        <taxon>Actinomycetaceae</taxon>
        <taxon>Varibaculum</taxon>
    </lineage>
</organism>
<keyword evidence="2" id="KW-1185">Reference proteome</keyword>
<dbReference type="RefSeq" id="WP_102184403.1">
    <property type="nucleotide sequence ID" value="NZ_PNGC01000002.1"/>
</dbReference>
<dbReference type="EMBL" id="PNGC01000002">
    <property type="protein sequence ID" value="PMB89400.1"/>
    <property type="molecule type" value="Genomic_DNA"/>
</dbReference>
<accession>A0ABX4USW3</accession>
<dbReference type="Proteomes" id="UP000243201">
    <property type="component" value="Unassembled WGS sequence"/>
</dbReference>
<gene>
    <name evidence="1" type="ORF">CJ240_06435</name>
</gene>